<keyword evidence="2" id="KW-0119">Carbohydrate metabolism</keyword>
<keyword evidence="1" id="KW-0413">Isomerase</keyword>
<comment type="caution">
    <text evidence="3">The sequence shown here is derived from an EMBL/GenBank/DDBJ whole genome shotgun (WGS) entry which is preliminary data.</text>
</comment>
<evidence type="ECO:0000256" key="1">
    <source>
        <dbReference type="ARBA" id="ARBA00023235"/>
    </source>
</evidence>
<evidence type="ECO:0008006" key="4">
    <source>
        <dbReference type="Google" id="ProtNLM"/>
    </source>
</evidence>
<reference evidence="3" key="1">
    <citation type="journal article" date="2014" name="Front. Microbiol.">
        <title>High frequency of phylogenetically diverse reductive dehalogenase-homologous genes in deep subseafloor sedimentary metagenomes.</title>
        <authorList>
            <person name="Kawai M."/>
            <person name="Futagami T."/>
            <person name="Toyoda A."/>
            <person name="Takaki Y."/>
            <person name="Nishi S."/>
            <person name="Hori S."/>
            <person name="Arai W."/>
            <person name="Tsubouchi T."/>
            <person name="Morono Y."/>
            <person name="Uchiyama I."/>
            <person name="Ito T."/>
            <person name="Fujiyama A."/>
            <person name="Inagaki F."/>
            <person name="Takami H."/>
        </authorList>
    </citation>
    <scope>NUCLEOTIDE SEQUENCE</scope>
    <source>
        <strain evidence="3">Expedition CK06-06</strain>
    </source>
</reference>
<dbReference type="GO" id="GO:0005737">
    <property type="term" value="C:cytoplasm"/>
    <property type="evidence" value="ECO:0007669"/>
    <property type="project" value="InterPro"/>
</dbReference>
<gene>
    <name evidence="3" type="ORF">S06H3_39070</name>
</gene>
<dbReference type="PANTHER" id="PTHR36120:SF1">
    <property type="entry name" value="L-FUCOSE ISOMERASE C-TERMINAL DOMAIN-CONTAINING PROTEIN"/>
    <property type="match status" value="1"/>
</dbReference>
<evidence type="ECO:0000313" key="3">
    <source>
        <dbReference type="EMBL" id="GAI41649.1"/>
    </source>
</evidence>
<dbReference type="EMBL" id="BARV01023861">
    <property type="protein sequence ID" value="GAI41649.1"/>
    <property type="molecule type" value="Genomic_DNA"/>
</dbReference>
<dbReference type="InterPro" id="IPR009015">
    <property type="entry name" value="Fucose_isomerase_N/cen_sf"/>
</dbReference>
<dbReference type="AlphaFoldDB" id="X1QEF7"/>
<feature type="non-terminal residue" evidence="3">
    <location>
        <position position="202"/>
    </location>
</feature>
<sequence>MESIISNSKDVVKVGFVTVASEELNLSYVRKLTGKIKDRLKTYRINIIETEDIITNLNLGWRAIKKFKRESIDLLLIICGTWAPDFLVSNMAKHLRVPLLIWAPPEPLNAEKLPEIGSLVGLTQTAGVLVKLGNWLKPIFDPPEEEASYKEIELTLKVVATIKKLQNARIGILSKGSPGMFDTDYNPLQLFKIMGPETIFIS</sequence>
<evidence type="ECO:0000256" key="2">
    <source>
        <dbReference type="ARBA" id="ARBA00023277"/>
    </source>
</evidence>
<proteinExistence type="predicted"/>
<dbReference type="SUPFAM" id="SSF53743">
    <property type="entry name" value="FucI/AraA N-terminal and middle domains"/>
    <property type="match status" value="1"/>
</dbReference>
<accession>X1QEF7</accession>
<name>X1QEF7_9ZZZZ</name>
<dbReference type="GO" id="GO:0016861">
    <property type="term" value="F:intramolecular oxidoreductase activity, interconverting aldoses and ketoses"/>
    <property type="evidence" value="ECO:0007669"/>
    <property type="project" value="InterPro"/>
</dbReference>
<organism evidence="3">
    <name type="scientific">marine sediment metagenome</name>
    <dbReference type="NCBI Taxonomy" id="412755"/>
    <lineage>
        <taxon>unclassified sequences</taxon>
        <taxon>metagenomes</taxon>
        <taxon>ecological metagenomes</taxon>
    </lineage>
</organism>
<dbReference type="PANTHER" id="PTHR36120">
    <property type="entry name" value="FUCOSE ISOMERASE"/>
    <property type="match status" value="1"/>
</dbReference>
<dbReference type="GO" id="GO:0005996">
    <property type="term" value="P:monosaccharide metabolic process"/>
    <property type="evidence" value="ECO:0007669"/>
    <property type="project" value="InterPro"/>
</dbReference>
<protein>
    <recommendedName>
        <fullName evidence="4">L-fucose isomerase N-terminal-1 domain-containing protein</fullName>
    </recommendedName>
</protein>